<name>A0A3S4TID0_9GAMM</name>
<dbReference type="AlphaFoldDB" id="A0A3S4TID0"/>
<dbReference type="Pfam" id="PF06526">
    <property type="entry name" value="DUF1107"/>
    <property type="match status" value="1"/>
</dbReference>
<dbReference type="RefSeq" id="WP_128786145.1">
    <property type="nucleotide sequence ID" value="NZ_JAKJSG010000023.1"/>
</dbReference>
<gene>
    <name evidence="1" type="ORF">EDI28_22790</name>
</gene>
<organism evidence="1 2">
    <name type="scientific">Photobacterium chitinilyticum</name>
    <dbReference type="NCBI Taxonomy" id="2485123"/>
    <lineage>
        <taxon>Bacteria</taxon>
        <taxon>Pseudomonadati</taxon>
        <taxon>Pseudomonadota</taxon>
        <taxon>Gammaproteobacteria</taxon>
        <taxon>Vibrionales</taxon>
        <taxon>Vibrionaceae</taxon>
        <taxon>Photobacterium</taxon>
    </lineage>
</organism>
<dbReference type="OrthoDB" id="5588896at2"/>
<dbReference type="Gene3D" id="3.30.1910.10">
    <property type="entry name" value="so0334 like domain"/>
    <property type="match status" value="1"/>
</dbReference>
<protein>
    <submittedName>
        <fullName evidence="1">DUF1107 domain-containing protein</fullName>
    </submittedName>
</protein>
<evidence type="ECO:0000313" key="1">
    <source>
        <dbReference type="EMBL" id="RWX53279.1"/>
    </source>
</evidence>
<keyword evidence="2" id="KW-1185">Reference proteome</keyword>
<dbReference type="InterPro" id="IPR009491">
    <property type="entry name" value="DUF1107"/>
</dbReference>
<accession>A0A3S4TID0</accession>
<comment type="caution">
    <text evidence="1">The sequence shown here is derived from an EMBL/GenBank/DDBJ whole genome shotgun (WGS) entry which is preliminary data.</text>
</comment>
<dbReference type="Proteomes" id="UP000287563">
    <property type="component" value="Unassembled WGS sequence"/>
</dbReference>
<dbReference type="EMBL" id="RJLM01000016">
    <property type="protein sequence ID" value="RWX53279.1"/>
    <property type="molecule type" value="Genomic_DNA"/>
</dbReference>
<evidence type="ECO:0000313" key="2">
    <source>
        <dbReference type="Proteomes" id="UP000287563"/>
    </source>
</evidence>
<sequence length="69" mass="8216">MRMFKRYVPKMIAKHVSRLFSGRIYIDGRGGYEFNNGMLLVPVKAQQRHFQTVNEVNQEIKRLKEFSLL</sequence>
<proteinExistence type="predicted"/>
<reference evidence="1 2" key="1">
    <citation type="submission" date="2018-11" db="EMBL/GenBank/DDBJ databases">
        <title>Photobacterium sp. BEI247 sp. nov., a marine bacterium isolated from Yongle Blue Hole in the South China Sea.</title>
        <authorList>
            <person name="Wang X."/>
        </authorList>
    </citation>
    <scope>NUCLEOTIDE SEQUENCE [LARGE SCALE GENOMIC DNA]</scope>
    <source>
        <strain evidence="2">BEI247</strain>
    </source>
</reference>